<organism evidence="1">
    <name type="scientific">Rhizophora mucronata</name>
    <name type="common">Asiatic mangrove</name>
    <dbReference type="NCBI Taxonomy" id="61149"/>
    <lineage>
        <taxon>Eukaryota</taxon>
        <taxon>Viridiplantae</taxon>
        <taxon>Streptophyta</taxon>
        <taxon>Embryophyta</taxon>
        <taxon>Tracheophyta</taxon>
        <taxon>Spermatophyta</taxon>
        <taxon>Magnoliopsida</taxon>
        <taxon>eudicotyledons</taxon>
        <taxon>Gunneridae</taxon>
        <taxon>Pentapetalae</taxon>
        <taxon>rosids</taxon>
        <taxon>fabids</taxon>
        <taxon>Malpighiales</taxon>
        <taxon>Rhizophoraceae</taxon>
        <taxon>Rhizophora</taxon>
    </lineage>
</organism>
<accession>A0A2P2P8N8</accession>
<protein>
    <submittedName>
        <fullName evidence="1">Uncharacterized protein</fullName>
    </submittedName>
</protein>
<evidence type="ECO:0000313" key="1">
    <source>
        <dbReference type="EMBL" id="MBX51057.1"/>
    </source>
</evidence>
<reference evidence="1" key="1">
    <citation type="submission" date="2018-02" db="EMBL/GenBank/DDBJ databases">
        <title>Rhizophora mucronata_Transcriptome.</title>
        <authorList>
            <person name="Meera S.P."/>
            <person name="Sreeshan A."/>
            <person name="Augustine A."/>
        </authorList>
    </citation>
    <scope>NUCLEOTIDE SEQUENCE</scope>
    <source>
        <tissue evidence="1">Leaf</tissue>
    </source>
</reference>
<dbReference type="AlphaFoldDB" id="A0A2P2P8N8"/>
<dbReference type="EMBL" id="GGEC01070573">
    <property type="protein sequence ID" value="MBX51057.1"/>
    <property type="molecule type" value="Transcribed_RNA"/>
</dbReference>
<name>A0A2P2P8N8_RHIMU</name>
<sequence>MGFHHSEREIYSFGRQYF</sequence>
<proteinExistence type="predicted"/>